<dbReference type="PROSITE" id="PS50937">
    <property type="entry name" value="HTH_MERR_2"/>
    <property type="match status" value="1"/>
</dbReference>
<dbReference type="SMART" id="SM00422">
    <property type="entry name" value="HTH_MERR"/>
    <property type="match status" value="1"/>
</dbReference>
<dbReference type="PRINTS" id="PR00040">
    <property type="entry name" value="HTHMERR"/>
</dbReference>
<keyword evidence="1" id="KW-0805">Transcription regulation</keyword>
<feature type="domain" description="HTH merR-type" evidence="4">
    <location>
        <begin position="1"/>
        <end position="69"/>
    </location>
</feature>
<keyword evidence="6" id="KW-1185">Reference proteome</keyword>
<evidence type="ECO:0000313" key="6">
    <source>
        <dbReference type="Proteomes" id="UP000482578"/>
    </source>
</evidence>
<dbReference type="InterPro" id="IPR000551">
    <property type="entry name" value="MerR-type_HTH_dom"/>
</dbReference>
<dbReference type="GO" id="GO:0003677">
    <property type="term" value="F:DNA binding"/>
    <property type="evidence" value="ECO:0007669"/>
    <property type="project" value="UniProtKB-KW"/>
</dbReference>
<dbReference type="CDD" id="cd04784">
    <property type="entry name" value="HTH_CadR-PbrR"/>
    <property type="match status" value="1"/>
</dbReference>
<proteinExistence type="predicted"/>
<comment type="caution">
    <text evidence="5">The sequence shown here is derived from an EMBL/GenBank/DDBJ whole genome shotgun (WGS) entry which is preliminary data.</text>
</comment>
<dbReference type="Pfam" id="PF00376">
    <property type="entry name" value="MerR"/>
    <property type="match status" value="1"/>
</dbReference>
<reference evidence="5 6" key="1">
    <citation type="submission" date="2020-02" db="EMBL/GenBank/DDBJ databases">
        <authorList>
            <person name="Yang Z."/>
        </authorList>
    </citation>
    <scope>NUCLEOTIDE SEQUENCE [LARGE SCALE GENOMIC DNA]</scope>
    <source>
        <strain evidence="5 6">HX-7-9</strain>
    </source>
</reference>
<dbReference type="InterPro" id="IPR047057">
    <property type="entry name" value="MerR_fam"/>
</dbReference>
<dbReference type="SUPFAM" id="SSF46955">
    <property type="entry name" value="Putative DNA-binding domain"/>
    <property type="match status" value="1"/>
</dbReference>
<dbReference type="GO" id="GO:0045893">
    <property type="term" value="P:positive regulation of DNA-templated transcription"/>
    <property type="evidence" value="ECO:0007669"/>
    <property type="project" value="InterPro"/>
</dbReference>
<sequence length="144" mass="15215">MKIGELAASAGATVETIRYYEKAGLLPGAVRDASNYRVYGDAHLARLRLIRNCRLLDMSHDEIRTLLALVDTPGQACDEVNALVDAHIGHLDARIAALSSLRDTLGALRARCAGGSEACLIVDGLSDAPLAAQPVTDGCHHSAK</sequence>
<dbReference type="Proteomes" id="UP000482578">
    <property type="component" value="Unassembled WGS sequence"/>
</dbReference>
<dbReference type="RefSeq" id="WP_163316230.1">
    <property type="nucleotide sequence ID" value="NZ_JAAGAA010000007.1"/>
</dbReference>
<dbReference type="Pfam" id="PF09278">
    <property type="entry name" value="MerR-DNA-bind"/>
    <property type="match status" value="1"/>
</dbReference>
<keyword evidence="3" id="KW-0804">Transcription</keyword>
<dbReference type="InterPro" id="IPR009061">
    <property type="entry name" value="DNA-bd_dom_put_sf"/>
</dbReference>
<name>A0A6B2KS01_9NEIS</name>
<gene>
    <name evidence="5" type="ORF">GZH52_09465</name>
</gene>
<dbReference type="EMBL" id="JAAGAA010000007">
    <property type="protein sequence ID" value="NDV13026.1"/>
    <property type="molecule type" value="Genomic_DNA"/>
</dbReference>
<dbReference type="InterPro" id="IPR011791">
    <property type="entry name" value="CadR-PbrR"/>
</dbReference>
<organism evidence="5 6">
    <name type="scientific">Crenobacter caeni</name>
    <dbReference type="NCBI Taxonomy" id="2705474"/>
    <lineage>
        <taxon>Bacteria</taxon>
        <taxon>Pseudomonadati</taxon>
        <taxon>Pseudomonadota</taxon>
        <taxon>Betaproteobacteria</taxon>
        <taxon>Neisseriales</taxon>
        <taxon>Neisseriaceae</taxon>
        <taxon>Crenobacter</taxon>
    </lineage>
</organism>
<dbReference type="InterPro" id="IPR015358">
    <property type="entry name" value="Tscrpt_reg_MerR_DNA-bd"/>
</dbReference>
<accession>A0A6B2KS01</accession>
<evidence type="ECO:0000256" key="3">
    <source>
        <dbReference type="ARBA" id="ARBA00023163"/>
    </source>
</evidence>
<evidence type="ECO:0000256" key="2">
    <source>
        <dbReference type="ARBA" id="ARBA00023125"/>
    </source>
</evidence>
<dbReference type="GO" id="GO:0003700">
    <property type="term" value="F:DNA-binding transcription factor activity"/>
    <property type="evidence" value="ECO:0007669"/>
    <property type="project" value="InterPro"/>
</dbReference>
<evidence type="ECO:0000313" key="5">
    <source>
        <dbReference type="EMBL" id="NDV13026.1"/>
    </source>
</evidence>
<dbReference type="Gene3D" id="1.10.1660.10">
    <property type="match status" value="1"/>
</dbReference>
<keyword evidence="2" id="KW-0238">DNA-binding</keyword>
<protein>
    <submittedName>
        <fullName evidence="5">Cd(II)/Pb(II)-responsive transcriptional regulator</fullName>
    </submittedName>
</protein>
<dbReference type="PANTHER" id="PTHR30204:SF92">
    <property type="entry name" value="HTH-TYPE TRANSCRIPTIONAL REGULATOR ZNTR"/>
    <property type="match status" value="1"/>
</dbReference>
<dbReference type="GO" id="GO:0046872">
    <property type="term" value="F:metal ion binding"/>
    <property type="evidence" value="ECO:0007669"/>
    <property type="project" value="InterPro"/>
</dbReference>
<evidence type="ECO:0000256" key="1">
    <source>
        <dbReference type="ARBA" id="ARBA00023015"/>
    </source>
</evidence>
<dbReference type="AlphaFoldDB" id="A0A6B2KS01"/>
<evidence type="ECO:0000259" key="4">
    <source>
        <dbReference type="PROSITE" id="PS50937"/>
    </source>
</evidence>
<dbReference type="PANTHER" id="PTHR30204">
    <property type="entry name" value="REDOX-CYCLING DRUG-SENSING TRANSCRIPTIONAL ACTIVATOR SOXR"/>
    <property type="match status" value="1"/>
</dbReference>